<protein>
    <recommendedName>
        <fullName evidence="1">F-box domain-containing protein</fullName>
    </recommendedName>
</protein>
<dbReference type="Pfam" id="PF12937">
    <property type="entry name" value="F-box-like"/>
    <property type="match status" value="1"/>
</dbReference>
<dbReference type="AlphaFoldDB" id="A0A2N1NDE2"/>
<gene>
    <name evidence="2" type="ORF">RhiirC2_743688</name>
</gene>
<dbReference type="OrthoDB" id="2322499at2759"/>
<dbReference type="SUPFAM" id="SSF81383">
    <property type="entry name" value="F-box domain"/>
    <property type="match status" value="1"/>
</dbReference>
<comment type="caution">
    <text evidence="2">The sequence shown here is derived from an EMBL/GenBank/DDBJ whole genome shotgun (WGS) entry which is preliminary data.</text>
</comment>
<reference evidence="2 3" key="1">
    <citation type="submission" date="2016-04" db="EMBL/GenBank/DDBJ databases">
        <title>Genome analyses suggest a sexual origin of heterokaryosis in a supposedly ancient asexual fungus.</title>
        <authorList>
            <person name="Ropars J."/>
            <person name="Sedzielewska K."/>
            <person name="Noel J."/>
            <person name="Charron P."/>
            <person name="Farinelli L."/>
            <person name="Marton T."/>
            <person name="Kruger M."/>
            <person name="Pelin A."/>
            <person name="Brachmann A."/>
            <person name="Corradi N."/>
        </authorList>
    </citation>
    <scope>NUCLEOTIDE SEQUENCE [LARGE SCALE GENOMIC DNA]</scope>
    <source>
        <strain evidence="2 3">C2</strain>
    </source>
</reference>
<dbReference type="InterPro" id="IPR001810">
    <property type="entry name" value="F-box_dom"/>
</dbReference>
<dbReference type="PROSITE" id="PS50181">
    <property type="entry name" value="FBOX"/>
    <property type="match status" value="1"/>
</dbReference>
<dbReference type="EMBL" id="LLXL01000476">
    <property type="protein sequence ID" value="PKK71901.1"/>
    <property type="molecule type" value="Genomic_DNA"/>
</dbReference>
<evidence type="ECO:0000313" key="2">
    <source>
        <dbReference type="EMBL" id="PKK71901.1"/>
    </source>
</evidence>
<organism evidence="2 3">
    <name type="scientific">Rhizophagus irregularis</name>
    <dbReference type="NCBI Taxonomy" id="588596"/>
    <lineage>
        <taxon>Eukaryota</taxon>
        <taxon>Fungi</taxon>
        <taxon>Fungi incertae sedis</taxon>
        <taxon>Mucoromycota</taxon>
        <taxon>Glomeromycotina</taxon>
        <taxon>Glomeromycetes</taxon>
        <taxon>Glomerales</taxon>
        <taxon>Glomeraceae</taxon>
        <taxon>Rhizophagus</taxon>
    </lineage>
</organism>
<evidence type="ECO:0000259" key="1">
    <source>
        <dbReference type="PROSITE" id="PS50181"/>
    </source>
</evidence>
<dbReference type="VEuPathDB" id="FungiDB:RhiirA1_536385"/>
<evidence type="ECO:0000313" key="3">
    <source>
        <dbReference type="Proteomes" id="UP000233469"/>
    </source>
</evidence>
<dbReference type="VEuPathDB" id="FungiDB:RhiirFUN_017109"/>
<reference evidence="2 3" key="2">
    <citation type="submission" date="2017-10" db="EMBL/GenBank/DDBJ databases">
        <title>Extensive intraspecific genome diversity in a model arbuscular mycorrhizal fungus.</title>
        <authorList>
            <person name="Chen E.C.H."/>
            <person name="Morin E."/>
            <person name="Baudet D."/>
            <person name="Noel J."/>
            <person name="Ndikumana S."/>
            <person name="Charron P."/>
            <person name="St-Onge C."/>
            <person name="Giorgi J."/>
            <person name="Grigoriev I.V."/>
            <person name="Roux C."/>
            <person name="Martin F.M."/>
            <person name="Corradi N."/>
        </authorList>
    </citation>
    <scope>NUCLEOTIDE SEQUENCE [LARGE SCALE GENOMIC DNA]</scope>
    <source>
        <strain evidence="2 3">C2</strain>
    </source>
</reference>
<dbReference type="Proteomes" id="UP000233469">
    <property type="component" value="Unassembled WGS sequence"/>
</dbReference>
<accession>A0A2N1NDE2</accession>
<proteinExistence type="predicted"/>
<dbReference type="InterPro" id="IPR036047">
    <property type="entry name" value="F-box-like_dom_sf"/>
</dbReference>
<feature type="domain" description="F-box" evidence="1">
    <location>
        <begin position="46"/>
        <end position="94"/>
    </location>
</feature>
<sequence>MPSIIKPINPETQRRIAVNGPTFNGLIKKGWRYNGEKNILYRGELKPWSTKLPTELFIAICKYLLPADLLSLSRTCHNYREILYCLENQTTKEIWKFSRSKFMPFLPNPKKIDEILYIRCVLAKRCQFCMKRTGHVKTYWAYGVYSCRTCIKSDSRTSSYFAQQQYLAELPFEIITDYEPWRDRGDRFKSYYYYWKEDDRVKLNEYNGIPHEKKDEWYKQKIQAGQQKMLDVCIRDMTYKIDPTTDKNYVYEILIECPSYQFHKNNGGLTGITSDSLEGLHRTLAGEYHNIGMNVT</sequence>
<name>A0A2N1NDE2_9GLOM</name>
<dbReference type="CDD" id="cd09917">
    <property type="entry name" value="F-box_SF"/>
    <property type="match status" value="1"/>
</dbReference>
<dbReference type="VEuPathDB" id="FungiDB:FUN_013971"/>